<dbReference type="Proteomes" id="UP000007148">
    <property type="component" value="Unassembled WGS sequence"/>
</dbReference>
<proteinExistence type="predicted"/>
<protein>
    <submittedName>
        <fullName evidence="1">Uncharacterized protein</fullName>
    </submittedName>
</protein>
<gene>
    <name evidence="1" type="ORF">PIIN_04124</name>
</gene>
<accession>G4TFV9</accession>
<evidence type="ECO:0000313" key="1">
    <source>
        <dbReference type="EMBL" id="CCA70185.1"/>
    </source>
</evidence>
<name>G4TFV9_SERID</name>
<dbReference type="OrthoDB" id="3262567at2759"/>
<dbReference type="PANTHER" id="PTHR38849">
    <property type="entry name" value="SMALL SECRETED PROTEIN"/>
    <property type="match status" value="1"/>
</dbReference>
<dbReference type="InParanoid" id="G4TFV9"/>
<organism evidence="1 2">
    <name type="scientific">Serendipita indica (strain DSM 11827)</name>
    <name type="common">Root endophyte fungus</name>
    <name type="synonym">Piriformospora indica</name>
    <dbReference type="NCBI Taxonomy" id="1109443"/>
    <lineage>
        <taxon>Eukaryota</taxon>
        <taxon>Fungi</taxon>
        <taxon>Dikarya</taxon>
        <taxon>Basidiomycota</taxon>
        <taxon>Agaricomycotina</taxon>
        <taxon>Agaricomycetes</taxon>
        <taxon>Sebacinales</taxon>
        <taxon>Serendipitaceae</taxon>
        <taxon>Serendipita</taxon>
    </lineage>
</organism>
<keyword evidence="2" id="KW-1185">Reference proteome</keyword>
<dbReference type="EMBL" id="CAFZ01000075">
    <property type="protein sequence ID" value="CCA70185.1"/>
    <property type="molecule type" value="Genomic_DNA"/>
</dbReference>
<sequence length="177" mass="20237">MIILWLFPLLVASHPLYHHSRSEDNLFPYTHYSQYQISDGTGGDAYERASQLILEPLLSSNANLSSTPFAVYERLDLMWEAVDYAHAVLFPQEIQAARVHQDQFHYEALQVGMTKNDVLKRLIHNVIYQIKAAKDASEGLEMDETLLDQFEYTLAIAVEADRRNRGRISHPVPSLHG</sequence>
<dbReference type="AlphaFoldDB" id="G4TFV9"/>
<dbReference type="PANTHER" id="PTHR38849:SF1">
    <property type="entry name" value="SMALL SECRETED PROTEIN"/>
    <property type="match status" value="1"/>
</dbReference>
<evidence type="ECO:0000313" key="2">
    <source>
        <dbReference type="Proteomes" id="UP000007148"/>
    </source>
</evidence>
<comment type="caution">
    <text evidence="1">The sequence shown here is derived from an EMBL/GenBank/DDBJ whole genome shotgun (WGS) entry which is preliminary data.</text>
</comment>
<reference evidence="1 2" key="1">
    <citation type="journal article" date="2011" name="PLoS Pathog.">
        <title>Endophytic Life Strategies Decoded by Genome and Transcriptome Analyses of the Mutualistic Root Symbiont Piriformospora indica.</title>
        <authorList>
            <person name="Zuccaro A."/>
            <person name="Lahrmann U."/>
            <person name="Guldener U."/>
            <person name="Langen G."/>
            <person name="Pfiffi S."/>
            <person name="Biedenkopf D."/>
            <person name="Wong P."/>
            <person name="Samans B."/>
            <person name="Grimm C."/>
            <person name="Basiewicz M."/>
            <person name="Murat C."/>
            <person name="Martin F."/>
            <person name="Kogel K.H."/>
        </authorList>
    </citation>
    <scope>NUCLEOTIDE SEQUENCE [LARGE SCALE GENOMIC DNA]</scope>
    <source>
        <strain evidence="1 2">DSM 11827</strain>
    </source>
</reference>
<dbReference type="HOGENOM" id="CLU_1422228_0_0_1"/>